<dbReference type="CDD" id="cd00565">
    <property type="entry name" value="Ubl_ThiS"/>
    <property type="match status" value="1"/>
</dbReference>
<protein>
    <submittedName>
        <fullName evidence="1">Sulfur carrier protein ThiS</fullName>
    </submittedName>
</protein>
<evidence type="ECO:0000313" key="1">
    <source>
        <dbReference type="EMBL" id="GAA4755431.1"/>
    </source>
</evidence>
<dbReference type="Proteomes" id="UP001500822">
    <property type="component" value="Unassembled WGS sequence"/>
</dbReference>
<proteinExistence type="predicted"/>
<accession>A0ABP8ZFY8</accession>
<dbReference type="InterPro" id="IPR012675">
    <property type="entry name" value="Beta-grasp_dom_sf"/>
</dbReference>
<dbReference type="InterPro" id="IPR010035">
    <property type="entry name" value="Thi_S"/>
</dbReference>
<dbReference type="InterPro" id="IPR016155">
    <property type="entry name" value="Mopterin_synth/thiamin_S_b"/>
</dbReference>
<reference evidence="2" key="1">
    <citation type="journal article" date="2019" name="Int. J. Syst. Evol. Microbiol.">
        <title>The Global Catalogue of Microorganisms (GCM) 10K type strain sequencing project: providing services to taxonomists for standard genome sequencing and annotation.</title>
        <authorList>
            <consortium name="The Broad Institute Genomics Platform"/>
            <consortium name="The Broad Institute Genome Sequencing Center for Infectious Disease"/>
            <person name="Wu L."/>
            <person name="Ma J."/>
        </authorList>
    </citation>
    <scope>NUCLEOTIDE SEQUENCE [LARGE SCALE GENOMIC DNA]</scope>
    <source>
        <strain evidence="2">JCM 18077</strain>
    </source>
</reference>
<dbReference type="Pfam" id="PF02597">
    <property type="entry name" value="ThiS"/>
    <property type="match status" value="1"/>
</dbReference>
<comment type="caution">
    <text evidence="1">The sequence shown here is derived from an EMBL/GenBank/DDBJ whole genome shotgun (WGS) entry which is preliminary data.</text>
</comment>
<dbReference type="NCBIfam" id="TIGR01683">
    <property type="entry name" value="thiS"/>
    <property type="match status" value="1"/>
</dbReference>
<gene>
    <name evidence="1" type="primary">thiS</name>
    <name evidence="1" type="ORF">GCM10023217_28940</name>
</gene>
<sequence>MSVPNPNVSEPVELTVNGDVVTLPSAFDVTGLLAHLDLPDTGVAVAIDGVVRPQSRWSEPIAPYAVVDILTAVQGG</sequence>
<organism evidence="1 2">
    <name type="scientific">Gordonia alkaliphila</name>
    <dbReference type="NCBI Taxonomy" id="1053547"/>
    <lineage>
        <taxon>Bacteria</taxon>
        <taxon>Bacillati</taxon>
        <taxon>Actinomycetota</taxon>
        <taxon>Actinomycetes</taxon>
        <taxon>Mycobacteriales</taxon>
        <taxon>Gordoniaceae</taxon>
        <taxon>Gordonia</taxon>
    </lineage>
</organism>
<dbReference type="RefSeq" id="WP_345314044.1">
    <property type="nucleotide sequence ID" value="NZ_BAABIE010000014.1"/>
</dbReference>
<dbReference type="SUPFAM" id="SSF54285">
    <property type="entry name" value="MoaD/ThiS"/>
    <property type="match status" value="1"/>
</dbReference>
<name>A0ABP8ZFY8_9ACTN</name>
<keyword evidence="2" id="KW-1185">Reference proteome</keyword>
<dbReference type="EMBL" id="BAABIE010000014">
    <property type="protein sequence ID" value="GAA4755431.1"/>
    <property type="molecule type" value="Genomic_DNA"/>
</dbReference>
<dbReference type="InterPro" id="IPR003749">
    <property type="entry name" value="ThiS/MoaD-like"/>
</dbReference>
<evidence type="ECO:0000313" key="2">
    <source>
        <dbReference type="Proteomes" id="UP001500822"/>
    </source>
</evidence>
<dbReference type="Gene3D" id="3.10.20.30">
    <property type="match status" value="1"/>
</dbReference>